<dbReference type="EnsemblMetazoa" id="ASTEI07058-RA">
    <property type="protein sequence ID" value="ASTEI07058-PA"/>
    <property type="gene ID" value="ASTEI07058"/>
</dbReference>
<name>A0A182YF22_ANOST</name>
<reference evidence="1" key="2">
    <citation type="submission" date="2020-05" db="UniProtKB">
        <authorList>
            <consortium name="EnsemblMetazoa"/>
        </authorList>
    </citation>
    <scope>IDENTIFICATION</scope>
    <source>
        <strain evidence="1">Indian</strain>
    </source>
</reference>
<proteinExistence type="predicted"/>
<dbReference type="Proteomes" id="UP000076408">
    <property type="component" value="Unassembled WGS sequence"/>
</dbReference>
<evidence type="ECO:0000313" key="1">
    <source>
        <dbReference type="EnsemblMetazoa" id="ASTEI07058-PA"/>
    </source>
</evidence>
<reference evidence="2" key="1">
    <citation type="journal article" date="2014" name="Genome Biol.">
        <title>Genome analysis of a major urban malaria vector mosquito, Anopheles stephensi.</title>
        <authorList>
            <person name="Jiang X."/>
            <person name="Peery A."/>
            <person name="Hall A.B."/>
            <person name="Sharma A."/>
            <person name="Chen X.G."/>
            <person name="Waterhouse R.M."/>
            <person name="Komissarov A."/>
            <person name="Riehle M.M."/>
            <person name="Shouche Y."/>
            <person name="Sharakhova M.V."/>
            <person name="Lawson D."/>
            <person name="Pakpour N."/>
            <person name="Arensburger P."/>
            <person name="Davidson V.L."/>
            <person name="Eiglmeier K."/>
            <person name="Emrich S."/>
            <person name="George P."/>
            <person name="Kennedy R.C."/>
            <person name="Mane S.P."/>
            <person name="Maslen G."/>
            <person name="Oringanje C."/>
            <person name="Qi Y."/>
            <person name="Settlage R."/>
            <person name="Tojo M."/>
            <person name="Tubio J.M."/>
            <person name="Unger M.F."/>
            <person name="Wang B."/>
            <person name="Vernick K.D."/>
            <person name="Ribeiro J.M."/>
            <person name="James A.A."/>
            <person name="Michel K."/>
            <person name="Riehle M.A."/>
            <person name="Luckhart S."/>
            <person name="Sharakhov I.V."/>
            <person name="Tu Z."/>
        </authorList>
    </citation>
    <scope>NUCLEOTIDE SEQUENCE [LARGE SCALE GENOMIC DNA]</scope>
    <source>
        <strain evidence="2">Indian</strain>
    </source>
</reference>
<keyword evidence="2" id="KW-1185">Reference proteome</keyword>
<evidence type="ECO:0000313" key="2">
    <source>
        <dbReference type="Proteomes" id="UP000076408"/>
    </source>
</evidence>
<dbReference type="VEuPathDB" id="VectorBase:ASTEI07058"/>
<dbReference type="AlphaFoldDB" id="A0A182YF22"/>
<sequence>MPNGGSVNKSDPLLARGTIVSGAVSVSLDDSWTGRSLLEALGRIPLRTFDDELVLQTSLICQYLRYEERVQVGSNAQSCHVKERQSEQHYIRQMDLDFNLSLWPS</sequence>
<accession>A0A182YF22</accession>
<protein>
    <submittedName>
        <fullName evidence="1">Uncharacterized protein</fullName>
    </submittedName>
</protein>
<organism evidence="1 2">
    <name type="scientific">Anopheles stephensi</name>
    <name type="common">Indo-Pakistan malaria mosquito</name>
    <dbReference type="NCBI Taxonomy" id="30069"/>
    <lineage>
        <taxon>Eukaryota</taxon>
        <taxon>Metazoa</taxon>
        <taxon>Ecdysozoa</taxon>
        <taxon>Arthropoda</taxon>
        <taxon>Hexapoda</taxon>
        <taxon>Insecta</taxon>
        <taxon>Pterygota</taxon>
        <taxon>Neoptera</taxon>
        <taxon>Endopterygota</taxon>
        <taxon>Diptera</taxon>
        <taxon>Nematocera</taxon>
        <taxon>Culicoidea</taxon>
        <taxon>Culicidae</taxon>
        <taxon>Anophelinae</taxon>
        <taxon>Anopheles</taxon>
    </lineage>
</organism>